<keyword evidence="3" id="KW-1185">Reference proteome</keyword>
<feature type="compositionally biased region" description="Basic and acidic residues" evidence="1">
    <location>
        <begin position="96"/>
        <end position="120"/>
    </location>
</feature>
<keyword evidence="2" id="KW-0378">Hydrolase</keyword>
<evidence type="ECO:0000313" key="3">
    <source>
        <dbReference type="Proteomes" id="UP000325466"/>
    </source>
</evidence>
<reference evidence="2 3" key="1">
    <citation type="journal article" date="2018" name="Biodegradation">
        <title>1,4-Dioxane degradation characteristics of Rhodococcus aetherivorans JCM 14343.</title>
        <authorList>
            <person name="Inoue D."/>
            <person name="Tsunoda T."/>
            <person name="Yamamoto N."/>
            <person name="Ike M."/>
            <person name="Sei K."/>
        </authorList>
    </citation>
    <scope>NUCLEOTIDE SEQUENCE [LARGE SCALE GENOMIC DNA]</scope>
    <source>
        <strain evidence="2 3">JCM 14343</strain>
    </source>
</reference>
<dbReference type="GO" id="GO:0006508">
    <property type="term" value="P:proteolysis"/>
    <property type="evidence" value="ECO:0007669"/>
    <property type="project" value="UniProtKB-KW"/>
</dbReference>
<evidence type="ECO:0000256" key="1">
    <source>
        <dbReference type="SAM" id="MobiDB-lite"/>
    </source>
</evidence>
<feature type="region of interest" description="Disordered" evidence="1">
    <location>
        <begin position="65"/>
        <end position="120"/>
    </location>
</feature>
<keyword evidence="2" id="KW-0645">Protease</keyword>
<dbReference type="GO" id="GO:0004252">
    <property type="term" value="F:serine-type endopeptidase activity"/>
    <property type="evidence" value="ECO:0007669"/>
    <property type="project" value="UniProtKB-EC"/>
</dbReference>
<feature type="compositionally biased region" description="Pro residues" evidence="1">
    <location>
        <begin position="16"/>
        <end position="27"/>
    </location>
</feature>
<proteinExistence type="predicted"/>
<gene>
    <name evidence="2" type="ORF">RAJCM14343_1602</name>
</gene>
<sequence length="120" mass="13322">MHHYRDCSRPASAVPPWQPEPHPPAPAPAQYTSLVAPGPDWLAERLCDRRIVRLTGRLDHARAARHLRRRPGAAVAARRRGRPAAVAGTAATPRGRLPEPRGRDRREHARTPDPDRRAGP</sequence>
<feature type="compositionally biased region" description="Low complexity" evidence="1">
    <location>
        <begin position="83"/>
        <end position="95"/>
    </location>
</feature>
<comment type="caution">
    <text evidence="2">The sequence shown here is derived from an EMBL/GenBank/DDBJ whole genome shotgun (WGS) entry which is preliminary data.</text>
</comment>
<feature type="region of interest" description="Disordered" evidence="1">
    <location>
        <begin position="1"/>
        <end position="34"/>
    </location>
</feature>
<accession>A0ABQ0YIH2</accession>
<evidence type="ECO:0000313" key="2">
    <source>
        <dbReference type="EMBL" id="GES36351.1"/>
    </source>
</evidence>
<protein>
    <submittedName>
        <fullName evidence="2">ATP-dependent Clp protease proteolytic subunit</fullName>
        <ecNumber evidence="2">3.4.21.92</ecNumber>
    </submittedName>
</protein>
<name>A0ABQ0YIH2_9NOCA</name>
<feature type="compositionally biased region" description="Basic residues" evidence="1">
    <location>
        <begin position="65"/>
        <end position="82"/>
    </location>
</feature>
<dbReference type="EC" id="3.4.21.92" evidence="2"/>
<dbReference type="Proteomes" id="UP000325466">
    <property type="component" value="Unassembled WGS sequence"/>
</dbReference>
<dbReference type="EMBL" id="BLAH01000060">
    <property type="protein sequence ID" value="GES36351.1"/>
    <property type="molecule type" value="Genomic_DNA"/>
</dbReference>
<organism evidence="2 3">
    <name type="scientific">Rhodococcus aetherivorans</name>
    <dbReference type="NCBI Taxonomy" id="191292"/>
    <lineage>
        <taxon>Bacteria</taxon>
        <taxon>Bacillati</taxon>
        <taxon>Actinomycetota</taxon>
        <taxon>Actinomycetes</taxon>
        <taxon>Mycobacteriales</taxon>
        <taxon>Nocardiaceae</taxon>
        <taxon>Rhodococcus</taxon>
    </lineage>
</organism>